<dbReference type="GO" id="GO:0000149">
    <property type="term" value="F:SNARE binding"/>
    <property type="evidence" value="ECO:0007669"/>
    <property type="project" value="TreeGrafter"/>
</dbReference>
<dbReference type="GO" id="GO:0012505">
    <property type="term" value="C:endomembrane system"/>
    <property type="evidence" value="ECO:0007669"/>
    <property type="project" value="TreeGrafter"/>
</dbReference>
<dbReference type="InterPro" id="IPR006011">
    <property type="entry name" value="Syntaxin_N"/>
</dbReference>
<evidence type="ECO:0000313" key="12">
    <source>
        <dbReference type="Proteomes" id="UP001219933"/>
    </source>
</evidence>
<name>A0AAF0EZB8_9BASI</name>
<gene>
    <name evidence="11" type="ORF">MCUN1_002338</name>
</gene>
<dbReference type="PANTHER" id="PTHR19957:SF307">
    <property type="entry name" value="PROTEIN SSO1-RELATED"/>
    <property type="match status" value="1"/>
</dbReference>
<dbReference type="FunFam" id="1.20.58.70:FF:000008">
    <property type="entry name" value="Syntaxin family protein"/>
    <property type="match status" value="1"/>
</dbReference>
<evidence type="ECO:0000256" key="8">
    <source>
        <dbReference type="SAM" id="Phobius"/>
    </source>
</evidence>
<evidence type="ECO:0000256" key="6">
    <source>
        <dbReference type="ARBA" id="ARBA00023136"/>
    </source>
</evidence>
<dbReference type="PANTHER" id="PTHR19957">
    <property type="entry name" value="SYNTAXIN"/>
    <property type="match status" value="1"/>
</dbReference>
<keyword evidence="12" id="KW-1185">Reference proteome</keyword>
<evidence type="ECO:0000256" key="7">
    <source>
        <dbReference type="SAM" id="MobiDB-lite"/>
    </source>
</evidence>
<dbReference type="GO" id="GO:0005886">
    <property type="term" value="C:plasma membrane"/>
    <property type="evidence" value="ECO:0007669"/>
    <property type="project" value="TreeGrafter"/>
</dbReference>
<dbReference type="SUPFAM" id="SSF47661">
    <property type="entry name" value="t-snare proteins"/>
    <property type="match status" value="1"/>
</dbReference>
<accession>A0AAF0EZB8</accession>
<dbReference type="CDD" id="cd15849">
    <property type="entry name" value="SNARE_Sso1"/>
    <property type="match status" value="1"/>
</dbReference>
<organism evidence="11 12">
    <name type="scientific">Malassezia cuniculi</name>
    <dbReference type="NCBI Taxonomy" id="948313"/>
    <lineage>
        <taxon>Eukaryota</taxon>
        <taxon>Fungi</taxon>
        <taxon>Dikarya</taxon>
        <taxon>Basidiomycota</taxon>
        <taxon>Ustilaginomycotina</taxon>
        <taxon>Malasseziomycetes</taxon>
        <taxon>Malasseziales</taxon>
        <taxon>Malasseziaceae</taxon>
        <taxon>Malassezia</taxon>
    </lineage>
</organism>
<dbReference type="GO" id="GO:0031201">
    <property type="term" value="C:SNARE complex"/>
    <property type="evidence" value="ECO:0007669"/>
    <property type="project" value="TreeGrafter"/>
</dbReference>
<dbReference type="SMART" id="SM00397">
    <property type="entry name" value="t_SNARE"/>
    <property type="match status" value="1"/>
</dbReference>
<dbReference type="GO" id="GO:0006886">
    <property type="term" value="P:intracellular protein transport"/>
    <property type="evidence" value="ECO:0007669"/>
    <property type="project" value="TreeGrafter"/>
</dbReference>
<keyword evidence="3 8" id="KW-0812">Transmembrane</keyword>
<reference evidence="11" key="1">
    <citation type="submission" date="2023-03" db="EMBL/GenBank/DDBJ databases">
        <title>Mating type loci evolution in Malassezia.</title>
        <authorList>
            <person name="Coelho M.A."/>
        </authorList>
    </citation>
    <scope>NUCLEOTIDE SEQUENCE</scope>
    <source>
        <strain evidence="11">CBS 11721</strain>
    </source>
</reference>
<keyword evidence="5" id="KW-0175">Coiled coil</keyword>
<keyword evidence="6 8" id="KW-0472">Membrane</keyword>
<feature type="transmembrane region" description="Helical" evidence="8">
    <location>
        <begin position="390"/>
        <end position="411"/>
    </location>
</feature>
<dbReference type="GO" id="GO:0006887">
    <property type="term" value="P:exocytosis"/>
    <property type="evidence" value="ECO:0007669"/>
    <property type="project" value="TreeGrafter"/>
</dbReference>
<keyword evidence="4 8" id="KW-1133">Transmembrane helix</keyword>
<dbReference type="SMART" id="SM00503">
    <property type="entry name" value="SynN"/>
    <property type="match status" value="1"/>
</dbReference>
<dbReference type="GO" id="GO:0048278">
    <property type="term" value="P:vesicle docking"/>
    <property type="evidence" value="ECO:0007669"/>
    <property type="project" value="TreeGrafter"/>
</dbReference>
<protein>
    <recommendedName>
        <fullName evidence="13">Syntaxin-like protein psy1</fullName>
    </recommendedName>
</protein>
<feature type="domain" description="T-SNARE coiled-coil homology" evidence="9">
    <location>
        <begin position="311"/>
        <end position="378"/>
    </location>
</feature>
<comment type="subcellular location">
    <subcellularLocation>
        <location evidence="1">Membrane</location>
        <topology evidence="1">Single-pass type IV membrane protein</topology>
    </subcellularLocation>
</comment>
<dbReference type="EMBL" id="CP119879">
    <property type="protein sequence ID" value="WFD35482.1"/>
    <property type="molecule type" value="Genomic_DNA"/>
</dbReference>
<evidence type="ECO:0000256" key="2">
    <source>
        <dbReference type="ARBA" id="ARBA00009063"/>
    </source>
</evidence>
<dbReference type="Gene3D" id="1.20.58.70">
    <property type="match status" value="1"/>
</dbReference>
<feature type="region of interest" description="Disordered" evidence="7">
    <location>
        <begin position="1"/>
        <end position="78"/>
    </location>
</feature>
<dbReference type="InterPro" id="IPR000727">
    <property type="entry name" value="T_SNARE_dom"/>
</dbReference>
<dbReference type="InterPro" id="IPR010989">
    <property type="entry name" value="SNARE"/>
</dbReference>
<dbReference type="Pfam" id="PF00804">
    <property type="entry name" value="Syntaxin"/>
    <property type="match status" value="1"/>
</dbReference>
<dbReference type="GO" id="GO:0006906">
    <property type="term" value="P:vesicle fusion"/>
    <property type="evidence" value="ECO:0007669"/>
    <property type="project" value="TreeGrafter"/>
</dbReference>
<sequence>MARDRLAAMRAQQSAGQGGYGGAGNNGYGDHLYPTQQTTGAPYIPPSAAPPSIGTNVQPEPAIPAAASSATPPQTQSATADAYEMYANPPPSVQTAVAPPAASANTAASSAAYYPPAPAPAHVPASKASAGGHYTTAGAAASGKPAGSFFGSITEIQDDIRQIEQNINVIADLHSRSLNNIGEAAQMQAEAQLTEVAQETSTLTNGVKNKIKALEAEAARIPASGPAPEGIDKNVRLTQIGAVKNRFKETILRYQEVEKAYRVKYRQRTERQLRIVKPDATESEVQAALDDEAGGQQIFANALLQSNRQGEARGALREVQERNSDIRRIERTITELAQLFQEMSILVEQQDEQLNVIQDHAMHTEQEVQAGRKQTDNAVRSAQRRRKRRWICFWILVVLILILIAVLVGAICGSLCKSSN</sequence>
<dbReference type="InterPro" id="IPR045242">
    <property type="entry name" value="Syntaxin"/>
</dbReference>
<evidence type="ECO:0000313" key="11">
    <source>
        <dbReference type="EMBL" id="WFD35482.1"/>
    </source>
</evidence>
<dbReference type="GO" id="GO:0005484">
    <property type="term" value="F:SNAP receptor activity"/>
    <property type="evidence" value="ECO:0007669"/>
    <property type="project" value="TreeGrafter"/>
</dbReference>
<comment type="similarity">
    <text evidence="2">Belongs to the syntaxin family.</text>
</comment>
<feature type="compositionally biased region" description="Low complexity" evidence="7">
    <location>
        <begin position="50"/>
        <end position="78"/>
    </location>
</feature>
<dbReference type="Proteomes" id="UP001219933">
    <property type="component" value="Chromosome 3"/>
</dbReference>
<evidence type="ECO:0000256" key="4">
    <source>
        <dbReference type="ARBA" id="ARBA00022989"/>
    </source>
</evidence>
<evidence type="ECO:0000256" key="3">
    <source>
        <dbReference type="ARBA" id="ARBA00022692"/>
    </source>
</evidence>
<feature type="compositionally biased region" description="Gly residues" evidence="7">
    <location>
        <begin position="16"/>
        <end position="27"/>
    </location>
</feature>
<dbReference type="Pfam" id="PF05739">
    <property type="entry name" value="SNARE"/>
    <property type="match status" value="1"/>
</dbReference>
<proteinExistence type="inferred from homology"/>
<evidence type="ECO:0008006" key="13">
    <source>
        <dbReference type="Google" id="ProtNLM"/>
    </source>
</evidence>
<evidence type="ECO:0000259" key="10">
    <source>
        <dbReference type="SMART" id="SM00503"/>
    </source>
</evidence>
<feature type="domain" description="Syntaxin N-terminal" evidence="10">
    <location>
        <begin position="141"/>
        <end position="266"/>
    </location>
</feature>
<evidence type="ECO:0000256" key="5">
    <source>
        <dbReference type="ARBA" id="ARBA00023054"/>
    </source>
</evidence>
<evidence type="ECO:0000256" key="1">
    <source>
        <dbReference type="ARBA" id="ARBA00004211"/>
    </source>
</evidence>
<dbReference type="AlphaFoldDB" id="A0AAF0EZB8"/>
<evidence type="ECO:0000259" key="9">
    <source>
        <dbReference type="SMART" id="SM00397"/>
    </source>
</evidence>